<keyword evidence="2" id="KW-1133">Transmembrane helix</keyword>
<name>A0A7R6SYB8_9BACT</name>
<dbReference type="InterPro" id="IPR014717">
    <property type="entry name" value="Transl_elong_EF1B/ribsomal_bS6"/>
</dbReference>
<sequence>MRVIVDYFFENRKFYLILLSILALNILFFYFFTFNEYNLFHNTKSEIEAVEKELKTVKKQFSQLNKVTKNVKKVKRTIFTIKKNNMKVLEKDFPELTGKIYQILNTYNINFQHISYNKKELRDLGIIKVTIHIPLKTTYYNFRRCLNDLEAIPFPVIIERISVNSVEANSISATVDLGVYYRGKQK</sequence>
<dbReference type="InterPro" id="IPR007445">
    <property type="entry name" value="PilO"/>
</dbReference>
<evidence type="ECO:0000313" key="3">
    <source>
        <dbReference type="EMBL" id="BBB32470.1"/>
    </source>
</evidence>
<dbReference type="Gene3D" id="3.30.70.60">
    <property type="match status" value="1"/>
</dbReference>
<dbReference type="GO" id="GO:0043683">
    <property type="term" value="P:type IV pilus assembly"/>
    <property type="evidence" value="ECO:0007669"/>
    <property type="project" value="InterPro"/>
</dbReference>
<reference evidence="3 4" key="1">
    <citation type="journal article" date="2012" name="Extremophiles">
        <title>Thermotomaculum hydrothermale gen. nov., sp. nov., a novel heterotrophic thermophile within the phylum Acidobacteria from a deep-sea hydrothermal vent chimney in the Southern Okinawa Trough.</title>
        <authorList>
            <person name="Izumi H."/>
            <person name="Nunoura T."/>
            <person name="Miyazaki M."/>
            <person name="Mino S."/>
            <person name="Toki T."/>
            <person name="Takai K."/>
            <person name="Sako Y."/>
            <person name="Sawabe T."/>
            <person name="Nakagawa S."/>
        </authorList>
    </citation>
    <scope>NUCLEOTIDE SEQUENCE [LARGE SCALE GENOMIC DNA]</scope>
    <source>
        <strain evidence="3 4">AC55</strain>
    </source>
</reference>
<feature type="transmembrane region" description="Helical" evidence="2">
    <location>
        <begin position="14"/>
        <end position="34"/>
    </location>
</feature>
<dbReference type="EMBL" id="AP017470">
    <property type="protein sequence ID" value="BBB32470.1"/>
    <property type="molecule type" value="Genomic_DNA"/>
</dbReference>
<organism evidence="3 4">
    <name type="scientific">Thermotomaculum hydrothermale</name>
    <dbReference type="NCBI Taxonomy" id="981385"/>
    <lineage>
        <taxon>Bacteria</taxon>
        <taxon>Pseudomonadati</taxon>
        <taxon>Acidobacteriota</taxon>
        <taxon>Holophagae</taxon>
        <taxon>Thermotomaculales</taxon>
        <taxon>Thermotomaculaceae</taxon>
        <taxon>Thermotomaculum</taxon>
    </lineage>
</organism>
<keyword evidence="2" id="KW-0472">Membrane</keyword>
<evidence type="ECO:0000256" key="1">
    <source>
        <dbReference type="SAM" id="Coils"/>
    </source>
</evidence>
<dbReference type="Pfam" id="PF04350">
    <property type="entry name" value="PilO"/>
    <property type="match status" value="1"/>
</dbReference>
<evidence type="ECO:0008006" key="5">
    <source>
        <dbReference type="Google" id="ProtNLM"/>
    </source>
</evidence>
<dbReference type="AlphaFoldDB" id="A0A7R6SYB8"/>
<proteinExistence type="predicted"/>
<dbReference type="GO" id="GO:0043107">
    <property type="term" value="P:type IV pilus-dependent motility"/>
    <property type="evidence" value="ECO:0007669"/>
    <property type="project" value="InterPro"/>
</dbReference>
<evidence type="ECO:0000313" key="4">
    <source>
        <dbReference type="Proteomes" id="UP000595564"/>
    </source>
</evidence>
<dbReference type="RefSeq" id="WP_201328821.1">
    <property type="nucleotide sequence ID" value="NZ_AP017470.1"/>
</dbReference>
<keyword evidence="4" id="KW-1185">Reference proteome</keyword>
<dbReference type="KEGG" id="thyd:TTHT_0914"/>
<accession>A0A7R6SYB8</accession>
<dbReference type="Proteomes" id="UP000595564">
    <property type="component" value="Chromosome"/>
</dbReference>
<gene>
    <name evidence="3" type="ORF">TTHT_0914</name>
</gene>
<evidence type="ECO:0000256" key="2">
    <source>
        <dbReference type="SAM" id="Phobius"/>
    </source>
</evidence>
<feature type="coiled-coil region" evidence="1">
    <location>
        <begin position="40"/>
        <end position="67"/>
    </location>
</feature>
<keyword evidence="2" id="KW-0812">Transmembrane</keyword>
<keyword evidence="1" id="KW-0175">Coiled coil</keyword>
<protein>
    <recommendedName>
        <fullName evidence="5">Pilus assembly protein PilO</fullName>
    </recommendedName>
</protein>